<feature type="domain" description="Integrase zinc-binding" evidence="1">
    <location>
        <begin position="116"/>
        <end position="168"/>
    </location>
</feature>
<evidence type="ECO:0000313" key="3">
    <source>
        <dbReference type="Proteomes" id="UP000886998"/>
    </source>
</evidence>
<dbReference type="EMBL" id="BMAV01022412">
    <property type="protein sequence ID" value="GFY77310.1"/>
    <property type="molecule type" value="Genomic_DNA"/>
</dbReference>
<name>A0A8X6YUE5_9ARAC</name>
<organism evidence="2 3">
    <name type="scientific">Trichonephila inaurata madagascariensis</name>
    <dbReference type="NCBI Taxonomy" id="2747483"/>
    <lineage>
        <taxon>Eukaryota</taxon>
        <taxon>Metazoa</taxon>
        <taxon>Ecdysozoa</taxon>
        <taxon>Arthropoda</taxon>
        <taxon>Chelicerata</taxon>
        <taxon>Arachnida</taxon>
        <taxon>Araneae</taxon>
        <taxon>Araneomorphae</taxon>
        <taxon>Entelegynae</taxon>
        <taxon>Araneoidea</taxon>
        <taxon>Nephilidae</taxon>
        <taxon>Trichonephila</taxon>
        <taxon>Trichonephila inaurata</taxon>
    </lineage>
</organism>
<dbReference type="OrthoDB" id="10049357at2759"/>
<protein>
    <submittedName>
        <fullName evidence="2">Putative RNA-directed DNA polymerase from transposon X-element</fullName>
    </submittedName>
</protein>
<reference evidence="2" key="1">
    <citation type="submission" date="2020-08" db="EMBL/GenBank/DDBJ databases">
        <title>Multicomponent nature underlies the extraordinary mechanical properties of spider dragline silk.</title>
        <authorList>
            <person name="Kono N."/>
            <person name="Nakamura H."/>
            <person name="Mori M."/>
            <person name="Yoshida Y."/>
            <person name="Ohtoshi R."/>
            <person name="Malay A.D."/>
            <person name="Moran D.A.P."/>
            <person name="Tomita M."/>
            <person name="Numata K."/>
            <person name="Arakawa K."/>
        </authorList>
    </citation>
    <scope>NUCLEOTIDE SEQUENCE</scope>
</reference>
<comment type="caution">
    <text evidence="2">The sequence shown here is derived from an EMBL/GenBank/DDBJ whole genome shotgun (WGS) entry which is preliminary data.</text>
</comment>
<accession>A0A8X6YUE5</accession>
<gene>
    <name evidence="2" type="ORF">TNIN_447171</name>
</gene>
<dbReference type="Proteomes" id="UP000886998">
    <property type="component" value="Unassembled WGS sequence"/>
</dbReference>
<dbReference type="PANTHER" id="PTHR47331">
    <property type="entry name" value="PHD-TYPE DOMAIN-CONTAINING PROTEIN"/>
    <property type="match status" value="1"/>
</dbReference>
<keyword evidence="2" id="KW-0695">RNA-directed DNA polymerase</keyword>
<keyword evidence="3" id="KW-1185">Reference proteome</keyword>
<keyword evidence="2" id="KW-0548">Nucleotidyltransferase</keyword>
<sequence length="216" mass="25301">MCSFNVKENFPWYTQKFSKYPSRIRLVAGIKRFIANCCKRPEDRKRREISNLEFESVEKILLRIVQSECFFEPRNVPIINVVKDREELLRVKIKITERKDDPYFLTPILLPANCGLTTQLVEYLYKSNCHGGTQILLSIIKGKYWILKSRRIVRQIIRKCVMCRQYSARPAISAHVALLEDRVMDVKIFEVIGIDLAGSKLPKKLDLLNLTNFFES</sequence>
<dbReference type="AlphaFoldDB" id="A0A8X6YUE5"/>
<dbReference type="GO" id="GO:0003964">
    <property type="term" value="F:RNA-directed DNA polymerase activity"/>
    <property type="evidence" value="ECO:0007669"/>
    <property type="project" value="UniProtKB-KW"/>
</dbReference>
<proteinExistence type="predicted"/>
<evidence type="ECO:0000259" key="1">
    <source>
        <dbReference type="Pfam" id="PF17921"/>
    </source>
</evidence>
<dbReference type="InterPro" id="IPR041588">
    <property type="entry name" value="Integrase_H2C2"/>
</dbReference>
<evidence type="ECO:0000313" key="2">
    <source>
        <dbReference type="EMBL" id="GFY77310.1"/>
    </source>
</evidence>
<dbReference type="Pfam" id="PF17921">
    <property type="entry name" value="Integrase_H2C2"/>
    <property type="match status" value="1"/>
</dbReference>
<keyword evidence="2" id="KW-0808">Transferase</keyword>